<evidence type="ECO:0000256" key="7">
    <source>
        <dbReference type="SAM" id="Phobius"/>
    </source>
</evidence>
<feature type="transmembrane region" description="Helical" evidence="7">
    <location>
        <begin position="58"/>
        <end position="79"/>
    </location>
</feature>
<dbReference type="CDD" id="cd07346">
    <property type="entry name" value="ABC_6TM_exporters"/>
    <property type="match status" value="1"/>
</dbReference>
<dbReference type="InterPro" id="IPR003593">
    <property type="entry name" value="AAA+_ATPase"/>
</dbReference>
<evidence type="ECO:0000256" key="2">
    <source>
        <dbReference type="ARBA" id="ARBA00022692"/>
    </source>
</evidence>
<dbReference type="InterPro" id="IPR003439">
    <property type="entry name" value="ABC_transporter-like_ATP-bd"/>
</dbReference>
<dbReference type="PANTHER" id="PTHR43394:SF1">
    <property type="entry name" value="ATP-BINDING CASSETTE SUB-FAMILY B MEMBER 10, MITOCHONDRIAL"/>
    <property type="match status" value="1"/>
</dbReference>
<dbReference type="Gene3D" id="1.20.1560.10">
    <property type="entry name" value="ABC transporter type 1, transmembrane domain"/>
    <property type="match status" value="1"/>
</dbReference>
<dbReference type="InterPro" id="IPR011527">
    <property type="entry name" value="ABC1_TM_dom"/>
</dbReference>
<keyword evidence="11" id="KW-1185">Reference proteome</keyword>
<dbReference type="SUPFAM" id="SSF52540">
    <property type="entry name" value="P-loop containing nucleoside triphosphate hydrolases"/>
    <property type="match status" value="1"/>
</dbReference>
<name>A0ABT2TT88_9FIRM</name>
<feature type="transmembrane region" description="Helical" evidence="7">
    <location>
        <begin position="21"/>
        <end position="46"/>
    </location>
</feature>
<keyword evidence="5 7" id="KW-1133">Transmembrane helix</keyword>
<evidence type="ECO:0000313" key="11">
    <source>
        <dbReference type="Proteomes" id="UP001652409"/>
    </source>
</evidence>
<dbReference type="PROSITE" id="PS50929">
    <property type="entry name" value="ABC_TM1F"/>
    <property type="match status" value="1"/>
</dbReference>
<dbReference type="SUPFAM" id="SSF90123">
    <property type="entry name" value="ABC transporter transmembrane region"/>
    <property type="match status" value="1"/>
</dbReference>
<evidence type="ECO:0000256" key="6">
    <source>
        <dbReference type="ARBA" id="ARBA00023136"/>
    </source>
</evidence>
<comment type="caution">
    <text evidence="10">The sequence shown here is derived from an EMBL/GenBank/DDBJ whole genome shotgun (WGS) entry which is preliminary data.</text>
</comment>
<dbReference type="InterPro" id="IPR017871">
    <property type="entry name" value="ABC_transporter-like_CS"/>
</dbReference>
<accession>A0ABT2TT88</accession>
<evidence type="ECO:0000259" key="8">
    <source>
        <dbReference type="PROSITE" id="PS50893"/>
    </source>
</evidence>
<proteinExistence type="predicted"/>
<dbReference type="Pfam" id="PF00664">
    <property type="entry name" value="ABC_membrane"/>
    <property type="match status" value="1"/>
</dbReference>
<feature type="transmembrane region" description="Helical" evidence="7">
    <location>
        <begin position="161"/>
        <end position="179"/>
    </location>
</feature>
<keyword evidence="6 7" id="KW-0472">Membrane</keyword>
<evidence type="ECO:0000256" key="4">
    <source>
        <dbReference type="ARBA" id="ARBA00022840"/>
    </source>
</evidence>
<reference evidence="10 11" key="1">
    <citation type="journal article" date="2021" name="ISME Commun">
        <title>Automated analysis of genomic sequences facilitates high-throughput and comprehensive description of bacteria.</title>
        <authorList>
            <person name="Hitch T.C.A."/>
        </authorList>
    </citation>
    <scope>NUCLEOTIDE SEQUENCE [LARGE SCALE GENOMIC DNA]</scope>
    <source>
        <strain evidence="10 11">Sanger_23</strain>
    </source>
</reference>
<dbReference type="InterPro" id="IPR036640">
    <property type="entry name" value="ABC1_TM_sf"/>
</dbReference>
<evidence type="ECO:0000313" key="10">
    <source>
        <dbReference type="EMBL" id="MCU6765459.1"/>
    </source>
</evidence>
<dbReference type="GO" id="GO:0005524">
    <property type="term" value="F:ATP binding"/>
    <property type="evidence" value="ECO:0007669"/>
    <property type="project" value="UniProtKB-KW"/>
</dbReference>
<feature type="domain" description="ABC transporter" evidence="8">
    <location>
        <begin position="335"/>
        <end position="568"/>
    </location>
</feature>
<dbReference type="PROSITE" id="PS00211">
    <property type="entry name" value="ABC_TRANSPORTER_1"/>
    <property type="match status" value="1"/>
</dbReference>
<dbReference type="PROSITE" id="PS50893">
    <property type="entry name" value="ABC_TRANSPORTER_2"/>
    <property type="match status" value="1"/>
</dbReference>
<evidence type="ECO:0000256" key="3">
    <source>
        <dbReference type="ARBA" id="ARBA00022741"/>
    </source>
</evidence>
<dbReference type="RefSeq" id="WP_055230833.1">
    <property type="nucleotide sequence ID" value="NZ_JAOQJL010000014.1"/>
</dbReference>
<dbReference type="InterPro" id="IPR027417">
    <property type="entry name" value="P-loop_NTPase"/>
</dbReference>
<protein>
    <submittedName>
        <fullName evidence="10">ABC transporter ATP-binding protein/permease</fullName>
    </submittedName>
</protein>
<keyword evidence="2 7" id="KW-0812">Transmembrane</keyword>
<organism evidence="10 11">
    <name type="scientific">Blautia ammoniilytica</name>
    <dbReference type="NCBI Taxonomy" id="2981782"/>
    <lineage>
        <taxon>Bacteria</taxon>
        <taxon>Bacillati</taxon>
        <taxon>Bacillota</taxon>
        <taxon>Clostridia</taxon>
        <taxon>Lachnospirales</taxon>
        <taxon>Lachnospiraceae</taxon>
        <taxon>Blautia</taxon>
    </lineage>
</organism>
<dbReference type="Pfam" id="PF00005">
    <property type="entry name" value="ABC_tran"/>
    <property type="match status" value="1"/>
</dbReference>
<gene>
    <name evidence="10" type="ORF">OCV61_08530</name>
</gene>
<sequence>MKRLKLIRELFPLTKGYRTTYFLNFFLVIISGIMKISTPFFVLQVFDVAITKLRFDSLIFYTMLIVITTAIGSICEILYQRNISKFNRTLVIKLRSRCFEHINKLSGNFMSNYNSGDLFTTMYRDIEEIPSILTTSLFNFVSNLITVIGLAFFLITLQFDLLLILIAFQIILYLAQRFYNKKIEQVTISIRNAIGKLNSSAQEMIGNLFSFSEGGLKEFFQKKHNKLETDYAKANIKGGYTIALNHSVLNFINAVTIAVLLGYGGYKVIIGSLSYGGLVTFNLYSQRFIAPILQLVQFNNDLTTCNIAWNRLNNLLNTKIDVKNGTQTKTIQGNIKFEDVTFYYEEKKPVLHDVFMEFKKGEIYAIVGQSGAGKTTLMHLLFRLWDCISGSITVDGIDIKDFDIDCLRGQISIVSQNIFLLNDTIYNNIVLGKEITDEELQHILVQAGLHEFINTLPNKLETVVGENGIKLSGGEKQRISIARALLKKNPILIFDEATSMLDNETEEKIISILLDSFKDTTIILIAHRLSTVKNANTIYVLNNGTIMEHGNHDQLLEQKGIYYHLYNI</sequence>
<dbReference type="InterPro" id="IPR039421">
    <property type="entry name" value="Type_1_exporter"/>
</dbReference>
<keyword evidence="4 10" id="KW-0067">ATP-binding</keyword>
<dbReference type="Gene3D" id="3.40.50.300">
    <property type="entry name" value="P-loop containing nucleotide triphosphate hydrolases"/>
    <property type="match status" value="1"/>
</dbReference>
<dbReference type="PANTHER" id="PTHR43394">
    <property type="entry name" value="ATP-DEPENDENT PERMEASE MDL1, MITOCHONDRIAL"/>
    <property type="match status" value="1"/>
</dbReference>
<evidence type="ECO:0000256" key="1">
    <source>
        <dbReference type="ARBA" id="ARBA00004651"/>
    </source>
</evidence>
<keyword evidence="3" id="KW-0547">Nucleotide-binding</keyword>
<evidence type="ECO:0000259" key="9">
    <source>
        <dbReference type="PROSITE" id="PS50929"/>
    </source>
</evidence>
<dbReference type="EMBL" id="JAOQJL010000014">
    <property type="protein sequence ID" value="MCU6765459.1"/>
    <property type="molecule type" value="Genomic_DNA"/>
</dbReference>
<dbReference type="Proteomes" id="UP001652409">
    <property type="component" value="Unassembled WGS sequence"/>
</dbReference>
<feature type="transmembrane region" description="Helical" evidence="7">
    <location>
        <begin position="132"/>
        <end position="155"/>
    </location>
</feature>
<feature type="domain" description="ABC transmembrane type-1" evidence="9">
    <location>
        <begin position="22"/>
        <end position="304"/>
    </location>
</feature>
<dbReference type="SMART" id="SM00382">
    <property type="entry name" value="AAA"/>
    <property type="match status" value="1"/>
</dbReference>
<comment type="subcellular location">
    <subcellularLocation>
        <location evidence="1">Cell membrane</location>
        <topology evidence="1">Multi-pass membrane protein</topology>
    </subcellularLocation>
</comment>
<evidence type="ECO:0000256" key="5">
    <source>
        <dbReference type="ARBA" id="ARBA00022989"/>
    </source>
</evidence>